<protein>
    <submittedName>
        <fullName evidence="2">Uncharacterized protein</fullName>
    </submittedName>
</protein>
<feature type="compositionally biased region" description="Basic and acidic residues" evidence="1">
    <location>
        <begin position="313"/>
        <end position="327"/>
    </location>
</feature>
<dbReference type="EMBL" id="CAUYUJ010017316">
    <property type="protein sequence ID" value="CAK0873750.1"/>
    <property type="molecule type" value="Genomic_DNA"/>
</dbReference>
<keyword evidence="3" id="KW-1185">Reference proteome</keyword>
<reference evidence="2" key="1">
    <citation type="submission" date="2023-10" db="EMBL/GenBank/DDBJ databases">
        <authorList>
            <person name="Chen Y."/>
            <person name="Shah S."/>
            <person name="Dougan E. K."/>
            <person name="Thang M."/>
            <person name="Chan C."/>
        </authorList>
    </citation>
    <scope>NUCLEOTIDE SEQUENCE [LARGE SCALE GENOMIC DNA]</scope>
</reference>
<feature type="region of interest" description="Disordered" evidence="1">
    <location>
        <begin position="163"/>
        <end position="201"/>
    </location>
</feature>
<feature type="compositionally biased region" description="Basic and acidic residues" evidence="1">
    <location>
        <begin position="163"/>
        <end position="197"/>
    </location>
</feature>
<organism evidence="2 3">
    <name type="scientific">Prorocentrum cordatum</name>
    <dbReference type="NCBI Taxonomy" id="2364126"/>
    <lineage>
        <taxon>Eukaryota</taxon>
        <taxon>Sar</taxon>
        <taxon>Alveolata</taxon>
        <taxon>Dinophyceae</taxon>
        <taxon>Prorocentrales</taxon>
        <taxon>Prorocentraceae</taxon>
        <taxon>Prorocentrum</taxon>
    </lineage>
</organism>
<dbReference type="Proteomes" id="UP001189429">
    <property type="component" value="Unassembled WGS sequence"/>
</dbReference>
<feature type="compositionally biased region" description="Basic residues" evidence="1">
    <location>
        <begin position="1053"/>
        <end position="1073"/>
    </location>
</feature>
<comment type="caution">
    <text evidence="2">The sequence shown here is derived from an EMBL/GenBank/DDBJ whole genome shotgun (WGS) entry which is preliminary data.</text>
</comment>
<accession>A0ABN9VKD4</accession>
<sequence length="1424" mass="151700">MQALGMQSSRKTSLCSASAKNASTLAAAPSSETAAETVNPPPTESAWQQLQSAQGQHAHKQDVFHQALLEAEKALEAAKYRYYSDQTAAQAPPWCGEDAGQFVLAFGRAAELQGDLGECEDAPTKASEAAAAGAAKRYHETDTRLRSQAAAHNKVLLELAVKEGPDRDRAPASPEEIQRRREEPGVLRERTAKERRQGASVAAGDGDAFWEHHGLINDEFYADSCDGNAGLCEMHVAEAGLPKVTSDLTLATDNGSGGTSGGETMAAKRGFATTSFDRVRQAKLAAPAALPTAVDDPRAVAADKHVHCGLHIEMKGAKDQRSRRPEAEADPDGEASKAKKRHRSERSSRLPEASAELDSHLVDWAPGARKQEEGVSRRRARLAGKIEETILDHRAIVEGDRWQCSGRGRGREVAWRRLMSTSGLRTMERKRVADRATRIAQGLESEGLLLHFGDEGCATAWCDQARSLGALDRIGAGPGRVVGACACWAEKALDEQAGLRHMVKPERPVKNELRDSAANVARLRGYLQRALEAAKQEAQGPLGQATGIDVLGSLGVDRRPLEAAQEMADLANACEAAGWWPRQRTMVMAGSFPTPAQGDRVLGEAPILPEASSKARGSAAGTWTESLGAFCEGAIKGGAFPSDRGGHADPALPGPRLLTGGHRGLNSELCPTRSAVAGSAQGASSAMVHIRQVLQRAHEVAPTCGLWTFMDDTAARMDGSRRPVVEAVRCASQFFERGFVVERGLAISENTAALASDAGLAEELWSALTTPGAPATKASKAVDLGCDAAAGRQRARKAKGPWTSGALPRAAHGAQAAGLAPWRVQELRRQAAAAAAGRARGCCFPALGGDLGVAIRREVLDSWLALWGRAPELRARIQLGAGGCRREPTPAPSARAAGGGAGANNAEWHLAQSDSEAFGSCIDHQPILHNARASSTSAGGPFPAVGNAFTDVGAGIWAELAWERCTRRLAAISGMRLRPWRDAARARLSSCLSKPMPSESSAAPEPHDRRRGRESLARIAKGLDPTREGALAPGPRNARRCRRPPGARSASPSRRRPGSRPRRERRPQGRSRRGPSSSRCGRRGGWRGVSRTPPEWSYYCRAVAVVSPSSGGPLVTEADWTRTEEFTLCVEEPPGATRDAAGAEFLAGLLEAWRRVAAEHRALESCPSPCRSSTARCSARCGPGWLGGATVAAARRAEERRTAARGRRARQARQSRALRRWADGARGRLELGRRNQEDPPPRLLRARAARRAGVVDGLVAGARRAAAAAPREGPPGGRGRQAVRREEAARARRLLACLRRAGARRARPPAASGAAEGAATLVRASRAPRPPAGELLQLLGARAGPRALAPAFQAWLADVRREHRRQAALQRARIVTALCVKGRIFHSWSAAVCAHRSAAGRLRTLVAAAFASFAAVVLARWRQD</sequence>
<feature type="compositionally biased region" description="Basic and acidic residues" evidence="1">
    <location>
        <begin position="1005"/>
        <end position="1016"/>
    </location>
</feature>
<evidence type="ECO:0000256" key="1">
    <source>
        <dbReference type="SAM" id="MobiDB-lite"/>
    </source>
</evidence>
<evidence type="ECO:0000313" key="3">
    <source>
        <dbReference type="Proteomes" id="UP001189429"/>
    </source>
</evidence>
<feature type="compositionally biased region" description="Low complexity" evidence="1">
    <location>
        <begin position="21"/>
        <end position="37"/>
    </location>
</feature>
<name>A0ABN9VKD4_9DINO</name>
<gene>
    <name evidence="2" type="ORF">PCOR1329_LOCUS58860</name>
</gene>
<feature type="region of interest" description="Disordered" evidence="1">
    <location>
        <begin position="313"/>
        <end position="376"/>
    </location>
</feature>
<proteinExistence type="predicted"/>
<feature type="region of interest" description="Disordered" evidence="1">
    <location>
        <begin position="989"/>
        <end position="1089"/>
    </location>
</feature>
<feature type="region of interest" description="Disordered" evidence="1">
    <location>
        <begin position="21"/>
        <end position="61"/>
    </location>
</feature>
<feature type="region of interest" description="Disordered" evidence="1">
    <location>
        <begin position="1265"/>
        <end position="1285"/>
    </location>
</feature>
<feature type="compositionally biased region" description="Polar residues" evidence="1">
    <location>
        <begin position="45"/>
        <end position="55"/>
    </location>
</feature>
<evidence type="ECO:0000313" key="2">
    <source>
        <dbReference type="EMBL" id="CAK0873750.1"/>
    </source>
</evidence>